<keyword evidence="2" id="KW-1185">Reference proteome</keyword>
<evidence type="ECO:0000313" key="2">
    <source>
        <dbReference type="Proteomes" id="UP001433508"/>
    </source>
</evidence>
<protein>
    <submittedName>
        <fullName evidence="1">Uncharacterized protein</fullName>
    </submittedName>
</protein>
<evidence type="ECO:0000313" key="1">
    <source>
        <dbReference type="EMBL" id="KAK9236718.1"/>
    </source>
</evidence>
<name>A0ACC3SYN5_LIPKO</name>
<dbReference type="EMBL" id="MU971381">
    <property type="protein sequence ID" value="KAK9236718.1"/>
    <property type="molecule type" value="Genomic_DNA"/>
</dbReference>
<proteinExistence type="predicted"/>
<sequence length="356" mass="40711">MLGVSVQVARSWLRVAALRQHTPIAKMLLSPVVASKMEMYSGSLIPRAMAMGLATAAKERSDNPKAKKTATRSTTQKERNAIAKEQKKAKAAQRAAVAREKAKSKTQARHERVVARKKADAERKKLEREKTKEKARALLLKERERKKVEREKEVARAEKQRLAALRRPLVKRPKSTWQIFLQEFMAKHKSEHGKTNLPESARLAKVEFMSLSQADAERLQKLRDADKARYEEDIQKLLKTRGVDGILEENKRVRTLKKVRGISRSFLVRLPGLPKRPGNAYGFFLKDASTLFPEAKTMPIIERARFLGDRFRALSVDDRRKYDDSAKRALDQYTADKKKYFQEVTEKYGSDLTASP</sequence>
<comment type="caution">
    <text evidence="1">The sequence shown here is derived from an EMBL/GenBank/DDBJ whole genome shotgun (WGS) entry which is preliminary data.</text>
</comment>
<reference evidence="2" key="1">
    <citation type="journal article" date="2024" name="Front. Bioeng. Biotechnol.">
        <title>Genome-scale model development and genomic sequencing of the oleaginous clade Lipomyces.</title>
        <authorList>
            <person name="Czajka J.J."/>
            <person name="Han Y."/>
            <person name="Kim J."/>
            <person name="Mondo S.J."/>
            <person name="Hofstad B.A."/>
            <person name="Robles A."/>
            <person name="Haridas S."/>
            <person name="Riley R."/>
            <person name="LaButti K."/>
            <person name="Pangilinan J."/>
            <person name="Andreopoulos W."/>
            <person name="Lipzen A."/>
            <person name="Yan J."/>
            <person name="Wang M."/>
            <person name="Ng V."/>
            <person name="Grigoriev I.V."/>
            <person name="Spatafora J.W."/>
            <person name="Magnuson J.K."/>
            <person name="Baker S.E."/>
            <person name="Pomraning K.R."/>
        </authorList>
    </citation>
    <scope>NUCLEOTIDE SEQUENCE [LARGE SCALE GENOMIC DNA]</scope>
    <source>
        <strain evidence="2">CBS 7786</strain>
    </source>
</reference>
<organism evidence="1 2">
    <name type="scientific">Lipomyces kononenkoae</name>
    <name type="common">Yeast</name>
    <dbReference type="NCBI Taxonomy" id="34357"/>
    <lineage>
        <taxon>Eukaryota</taxon>
        <taxon>Fungi</taxon>
        <taxon>Dikarya</taxon>
        <taxon>Ascomycota</taxon>
        <taxon>Saccharomycotina</taxon>
        <taxon>Lipomycetes</taxon>
        <taxon>Lipomycetales</taxon>
        <taxon>Lipomycetaceae</taxon>
        <taxon>Lipomyces</taxon>
    </lineage>
</organism>
<gene>
    <name evidence="1" type="ORF">V1525DRAFT_457363</name>
</gene>
<dbReference type="Proteomes" id="UP001433508">
    <property type="component" value="Unassembled WGS sequence"/>
</dbReference>
<accession>A0ACC3SYN5</accession>